<dbReference type="GO" id="GO:0016747">
    <property type="term" value="F:acyltransferase activity, transferring groups other than amino-acyl groups"/>
    <property type="evidence" value="ECO:0007669"/>
    <property type="project" value="InterPro"/>
</dbReference>
<keyword evidence="3" id="KW-1185">Reference proteome</keyword>
<dbReference type="InterPro" id="IPR016181">
    <property type="entry name" value="Acyl_CoA_acyltransferase"/>
</dbReference>
<dbReference type="EMBL" id="CP021983">
    <property type="protein sequence ID" value="ASC73951.1"/>
    <property type="molecule type" value="Genomic_DNA"/>
</dbReference>
<evidence type="ECO:0000259" key="1">
    <source>
        <dbReference type="PROSITE" id="PS51186"/>
    </source>
</evidence>
<reference evidence="2 3" key="1">
    <citation type="journal article" date="2016" name="Biochim. Biophys. Acta">
        <title>Characterization of red-shifted phycobilisomes isolated from the chlorophyll f-containing cyanobacterium Halomicronema hongdechloris.</title>
        <authorList>
            <person name="Li Y."/>
            <person name="Lin Y."/>
            <person name="Garvey C.J."/>
            <person name="Birch D."/>
            <person name="Corkery R.W."/>
            <person name="Loughlin P.C."/>
            <person name="Scheer H."/>
            <person name="Willows R.D."/>
            <person name="Chen M."/>
        </authorList>
    </citation>
    <scope>NUCLEOTIDE SEQUENCE [LARGE SCALE GENOMIC DNA]</scope>
    <source>
        <strain evidence="2 3">C2206</strain>
    </source>
</reference>
<dbReference type="CDD" id="cd04301">
    <property type="entry name" value="NAT_SF"/>
    <property type="match status" value="1"/>
</dbReference>
<dbReference type="Pfam" id="PF00583">
    <property type="entry name" value="Acetyltransf_1"/>
    <property type="match status" value="1"/>
</dbReference>
<feature type="domain" description="N-acetyltransferase" evidence="1">
    <location>
        <begin position="5"/>
        <end position="123"/>
    </location>
</feature>
<protein>
    <recommendedName>
        <fullName evidence="1">N-acetyltransferase domain-containing protein</fullName>
    </recommendedName>
</protein>
<evidence type="ECO:0000313" key="3">
    <source>
        <dbReference type="Proteomes" id="UP000191901"/>
    </source>
</evidence>
<dbReference type="SUPFAM" id="SSF55729">
    <property type="entry name" value="Acyl-CoA N-acyltransferases (Nat)"/>
    <property type="match status" value="1"/>
</dbReference>
<dbReference type="Gene3D" id="3.40.630.30">
    <property type="match status" value="1"/>
</dbReference>
<accession>A0A1Z3HUF7</accession>
<sequence length="123" mass="13543">MNPTIRCRQASMADLPDILRLYAQPDLDNGKVLSTAAATSILEHLDSYPDYHLYVALGDSRVVGTFALLIMDNLVHAGTPSAVIEAVAVDPSWQHQGVGTYMMYYALRLVSKRAVTKLPCHRV</sequence>
<dbReference type="AlphaFoldDB" id="A0A1Z3HUF7"/>
<dbReference type="InterPro" id="IPR000182">
    <property type="entry name" value="GNAT_dom"/>
</dbReference>
<name>A0A1Z3HUF7_9CYAN</name>
<dbReference type="Proteomes" id="UP000191901">
    <property type="component" value="Chromosome"/>
</dbReference>
<dbReference type="RefSeq" id="WP_202978956.1">
    <property type="nucleotide sequence ID" value="NZ_CP021983.2"/>
</dbReference>
<evidence type="ECO:0000313" key="2">
    <source>
        <dbReference type="EMBL" id="ASC73951.1"/>
    </source>
</evidence>
<organism evidence="2 3">
    <name type="scientific">Halomicronema hongdechloris C2206</name>
    <dbReference type="NCBI Taxonomy" id="1641165"/>
    <lineage>
        <taxon>Bacteria</taxon>
        <taxon>Bacillati</taxon>
        <taxon>Cyanobacteriota</taxon>
        <taxon>Cyanophyceae</taxon>
        <taxon>Nodosilineales</taxon>
        <taxon>Nodosilineaceae</taxon>
        <taxon>Halomicronema</taxon>
    </lineage>
</organism>
<dbReference type="PROSITE" id="PS51186">
    <property type="entry name" value="GNAT"/>
    <property type="match status" value="1"/>
</dbReference>
<proteinExistence type="predicted"/>
<dbReference type="KEGG" id="hhg:XM38_049250"/>
<gene>
    <name evidence="2" type="ORF">XM38_049250</name>
</gene>